<dbReference type="Pfam" id="PF20167">
    <property type="entry name" value="Transposase_32"/>
    <property type="match status" value="1"/>
</dbReference>
<feature type="region of interest" description="Disordered" evidence="1">
    <location>
        <begin position="323"/>
        <end position="379"/>
    </location>
</feature>
<evidence type="ECO:0000256" key="1">
    <source>
        <dbReference type="SAM" id="MobiDB-lite"/>
    </source>
</evidence>
<feature type="domain" description="Putative plant transposon protein" evidence="2">
    <location>
        <begin position="71"/>
        <end position="238"/>
    </location>
</feature>
<proteinExistence type="predicted"/>
<dbReference type="Proteomes" id="UP001341840">
    <property type="component" value="Unassembled WGS sequence"/>
</dbReference>
<evidence type="ECO:0000313" key="4">
    <source>
        <dbReference type="Proteomes" id="UP001341840"/>
    </source>
</evidence>
<keyword evidence="4" id="KW-1185">Reference proteome</keyword>
<dbReference type="InterPro" id="IPR046796">
    <property type="entry name" value="Transposase_32_dom"/>
</dbReference>
<feature type="region of interest" description="Disordered" evidence="1">
    <location>
        <begin position="266"/>
        <end position="296"/>
    </location>
</feature>
<organism evidence="3 4">
    <name type="scientific">Stylosanthes scabra</name>
    <dbReference type="NCBI Taxonomy" id="79078"/>
    <lineage>
        <taxon>Eukaryota</taxon>
        <taxon>Viridiplantae</taxon>
        <taxon>Streptophyta</taxon>
        <taxon>Embryophyta</taxon>
        <taxon>Tracheophyta</taxon>
        <taxon>Spermatophyta</taxon>
        <taxon>Magnoliopsida</taxon>
        <taxon>eudicotyledons</taxon>
        <taxon>Gunneridae</taxon>
        <taxon>Pentapetalae</taxon>
        <taxon>rosids</taxon>
        <taxon>fabids</taxon>
        <taxon>Fabales</taxon>
        <taxon>Fabaceae</taxon>
        <taxon>Papilionoideae</taxon>
        <taxon>50 kb inversion clade</taxon>
        <taxon>dalbergioids sensu lato</taxon>
        <taxon>Dalbergieae</taxon>
        <taxon>Pterocarpus clade</taxon>
        <taxon>Stylosanthes</taxon>
    </lineage>
</organism>
<gene>
    <name evidence="3" type="ORF">PIB30_086354</name>
</gene>
<name>A0ABU6SUT9_9FABA</name>
<feature type="compositionally biased region" description="Polar residues" evidence="1">
    <location>
        <begin position="14"/>
        <end position="25"/>
    </location>
</feature>
<accession>A0ABU6SUT9</accession>
<feature type="compositionally biased region" description="Low complexity" evidence="1">
    <location>
        <begin position="1"/>
        <end position="13"/>
    </location>
</feature>
<protein>
    <recommendedName>
        <fullName evidence="2">Putative plant transposon protein domain-containing protein</fullName>
    </recommendedName>
</protein>
<feature type="compositionally biased region" description="Polar residues" evidence="1">
    <location>
        <begin position="326"/>
        <end position="344"/>
    </location>
</feature>
<dbReference type="EMBL" id="JASCZI010061892">
    <property type="protein sequence ID" value="MED6139708.1"/>
    <property type="molecule type" value="Genomic_DNA"/>
</dbReference>
<sequence>MASKGKAPAKASSTRVHGSTSQQQPPLEIQLYETPAHEERGKTLEERKALHERTIKFPKGEDTFEERILAKGWGFMYEPSIPINLTWVREFYANKSKKDQREIFLRGRKITCSVSTIEKTLGIPKFRGKCGYSEISEAYNNKTLNMDEVLQVIGKEGATWWENPHNPVIPTRPKKKILSYEAWMWLKLVVCNINPTKHETTLSMEIMRYAMNADPTKSKTHLLIFPMFITKCARDNNVTRFPGDVMVKIPKSQQFFPYGKWRKDDEEVAPPVPPLAAPVDVPTPSAPSSPEPSRKELMRALRRNERIMRRHEQLMLMLHPGLDTSGLEQISSPDISQNPQSQRAGSAEKGNAKEDDDFQSAEATGDANAYAGEESMDDE</sequence>
<reference evidence="3 4" key="1">
    <citation type="journal article" date="2023" name="Plants (Basel)">
        <title>Bridging the Gap: Combining Genomics and Transcriptomics Approaches to Understand Stylosanthes scabra, an Orphan Legume from the Brazilian Caatinga.</title>
        <authorList>
            <person name="Ferreira-Neto J.R.C."/>
            <person name="da Silva M.D."/>
            <person name="Binneck E."/>
            <person name="de Melo N.F."/>
            <person name="da Silva R.H."/>
            <person name="de Melo A.L.T.M."/>
            <person name="Pandolfi V."/>
            <person name="Bustamante F.O."/>
            <person name="Brasileiro-Vidal A.C."/>
            <person name="Benko-Iseppon A.M."/>
        </authorList>
    </citation>
    <scope>NUCLEOTIDE SEQUENCE [LARGE SCALE GENOMIC DNA]</scope>
    <source>
        <tissue evidence="3">Leaves</tissue>
    </source>
</reference>
<feature type="region of interest" description="Disordered" evidence="1">
    <location>
        <begin position="1"/>
        <end position="41"/>
    </location>
</feature>
<evidence type="ECO:0000259" key="2">
    <source>
        <dbReference type="Pfam" id="PF20167"/>
    </source>
</evidence>
<evidence type="ECO:0000313" key="3">
    <source>
        <dbReference type="EMBL" id="MED6139708.1"/>
    </source>
</evidence>
<comment type="caution">
    <text evidence="3">The sequence shown here is derived from an EMBL/GenBank/DDBJ whole genome shotgun (WGS) entry which is preliminary data.</text>
</comment>